<dbReference type="Proteomes" id="UP001157167">
    <property type="component" value="Unassembled WGS sequence"/>
</dbReference>
<dbReference type="EMBL" id="BSPX01000024">
    <property type="protein sequence ID" value="GLT22404.1"/>
    <property type="molecule type" value="Genomic_DNA"/>
</dbReference>
<sequence length="326" mass="36860">MDPNTPSAQPISFTASDGYLLRGFCWRHPDADARRPVVIINPATSVRCRYYARFAAFLHRHGFDVLSYDYRGIGESRPARMRHFEAGWIDWGRLDFEAALQYAFAQFPGQPVQVVAHSVGGFLIGLAESSHRVSRVFSMGAQYAYWRDYAPARRAGLLFKWHVVMPALTAVFGYFPGGRLGWLEDTPKGVVHDWTARHPRFEDIWRSGGARVLPDAERDELVRRFAAVRADTLAVSVSDDEFGTTSAIQRLLGYYRSSPRTHLHLRPDAIGQTAIGHFAFFHSRFEHDLWKIPLEWLRHGRLPPAPKGEVVALRAEAPGEPIPKPA</sequence>
<keyword evidence="3" id="KW-1185">Reference proteome</keyword>
<feature type="domain" description="Serine aminopeptidase S33" evidence="1">
    <location>
        <begin position="35"/>
        <end position="149"/>
    </location>
</feature>
<reference evidence="3" key="1">
    <citation type="journal article" date="2019" name="Int. J. Syst. Evol. Microbiol.">
        <title>The Global Catalogue of Microorganisms (GCM) 10K type strain sequencing project: providing services to taxonomists for standard genome sequencing and annotation.</title>
        <authorList>
            <consortium name="The Broad Institute Genomics Platform"/>
            <consortium name="The Broad Institute Genome Sequencing Center for Infectious Disease"/>
            <person name="Wu L."/>
            <person name="Ma J."/>
        </authorList>
    </citation>
    <scope>NUCLEOTIDE SEQUENCE [LARGE SCALE GENOMIC DNA]</scope>
    <source>
        <strain evidence="3">NBRC 102407</strain>
    </source>
</reference>
<organism evidence="2 3">
    <name type="scientific">Zoogloea oryzae</name>
    <dbReference type="NCBI Taxonomy" id="310767"/>
    <lineage>
        <taxon>Bacteria</taxon>
        <taxon>Pseudomonadati</taxon>
        <taxon>Pseudomonadota</taxon>
        <taxon>Betaproteobacteria</taxon>
        <taxon>Rhodocyclales</taxon>
        <taxon>Zoogloeaceae</taxon>
        <taxon>Zoogloea</taxon>
    </lineage>
</organism>
<proteinExistence type="predicted"/>
<comment type="caution">
    <text evidence="2">The sequence shown here is derived from an EMBL/GenBank/DDBJ whole genome shotgun (WGS) entry which is preliminary data.</text>
</comment>
<dbReference type="Pfam" id="PF12146">
    <property type="entry name" value="Hydrolase_4"/>
    <property type="match status" value="1"/>
</dbReference>
<name>A0ABQ6FAV7_9RHOO</name>
<dbReference type="SUPFAM" id="SSF53474">
    <property type="entry name" value="alpha/beta-Hydrolases"/>
    <property type="match status" value="1"/>
</dbReference>
<evidence type="ECO:0000259" key="1">
    <source>
        <dbReference type="Pfam" id="PF12146"/>
    </source>
</evidence>
<dbReference type="PIRSF" id="PIRSF037442">
    <property type="entry name" value="UCP037442_abhydr"/>
    <property type="match status" value="1"/>
</dbReference>
<protein>
    <recommendedName>
        <fullName evidence="1">Serine aminopeptidase S33 domain-containing protein</fullName>
    </recommendedName>
</protein>
<dbReference type="Gene3D" id="3.40.50.1820">
    <property type="entry name" value="alpha/beta hydrolase"/>
    <property type="match status" value="1"/>
</dbReference>
<accession>A0ABQ6FAV7</accession>
<evidence type="ECO:0000313" key="3">
    <source>
        <dbReference type="Proteomes" id="UP001157167"/>
    </source>
</evidence>
<gene>
    <name evidence="2" type="ORF">GCM10007933_18630</name>
</gene>
<dbReference type="RefSeq" id="WP_284187719.1">
    <property type="nucleotide sequence ID" value="NZ_BSPX01000024.1"/>
</dbReference>
<dbReference type="InterPro" id="IPR029058">
    <property type="entry name" value="AB_hydrolase_fold"/>
</dbReference>
<evidence type="ECO:0000313" key="2">
    <source>
        <dbReference type="EMBL" id="GLT22404.1"/>
    </source>
</evidence>
<dbReference type="InterPro" id="IPR017208">
    <property type="entry name" value="UCP037442_abhydr"/>
</dbReference>
<dbReference type="InterPro" id="IPR022742">
    <property type="entry name" value="Hydrolase_4"/>
</dbReference>